<dbReference type="SUPFAM" id="SSF55144">
    <property type="entry name" value="LigT-like"/>
    <property type="match status" value="1"/>
</dbReference>
<keyword evidence="1" id="KW-0436">Ligase</keyword>
<dbReference type="GO" id="GO:0016874">
    <property type="term" value="F:ligase activity"/>
    <property type="evidence" value="ECO:0007669"/>
    <property type="project" value="UniProtKB-KW"/>
</dbReference>
<dbReference type="Gene3D" id="3.90.1140.10">
    <property type="entry name" value="Cyclic phosphodiesterase"/>
    <property type="match status" value="1"/>
</dbReference>
<dbReference type="Proteomes" id="UP001361570">
    <property type="component" value="Unassembled WGS sequence"/>
</dbReference>
<evidence type="ECO:0000313" key="1">
    <source>
        <dbReference type="EMBL" id="MEI4270582.1"/>
    </source>
</evidence>
<keyword evidence="2" id="KW-1185">Reference proteome</keyword>
<name>A0ABU8DP43_9ACTN</name>
<dbReference type="Pfam" id="PF13563">
    <property type="entry name" value="2_5_RNA_ligase2"/>
    <property type="match status" value="1"/>
</dbReference>
<accession>A0ABU8DP43</accession>
<dbReference type="InterPro" id="IPR009097">
    <property type="entry name" value="Cyclic_Pdiesterase"/>
</dbReference>
<dbReference type="EMBL" id="JBAPLU010000002">
    <property type="protein sequence ID" value="MEI4270582.1"/>
    <property type="molecule type" value="Genomic_DNA"/>
</dbReference>
<reference evidence="1 2" key="1">
    <citation type="submission" date="2024-03" db="EMBL/GenBank/DDBJ databases">
        <title>Draft genome sequence of Klenkia sp. LSe6-5.</title>
        <authorList>
            <person name="Duangmal K."/>
            <person name="Chantavorakit T."/>
        </authorList>
    </citation>
    <scope>NUCLEOTIDE SEQUENCE [LARGE SCALE GENOMIC DNA]</scope>
    <source>
        <strain evidence="1 2">LSe6-5</strain>
    </source>
</reference>
<organism evidence="1 2">
    <name type="scientific">Klenkia sesuvii</name>
    <dbReference type="NCBI Taxonomy" id="3103137"/>
    <lineage>
        <taxon>Bacteria</taxon>
        <taxon>Bacillati</taxon>
        <taxon>Actinomycetota</taxon>
        <taxon>Actinomycetes</taxon>
        <taxon>Geodermatophilales</taxon>
        <taxon>Geodermatophilaceae</taxon>
        <taxon>Klenkia</taxon>
    </lineage>
</organism>
<sequence>MQPLVVTLLLAADAQQRFDELRARHFPADRLVVGAHVTLFHAVPGEHEDAVRADLGTAAARPPFDVEVSGLRSLGRGVAYDLRSDDVTGLRADLARRWAPWLTRQDAQWRHPHVTVQNKVAPETARALHDDLAAGFEPYPVRAEGLGLWRYVGGPWDPVARYAFGPEA</sequence>
<proteinExistence type="predicted"/>
<evidence type="ECO:0000313" key="2">
    <source>
        <dbReference type="Proteomes" id="UP001361570"/>
    </source>
</evidence>
<comment type="caution">
    <text evidence="1">The sequence shown here is derived from an EMBL/GenBank/DDBJ whole genome shotgun (WGS) entry which is preliminary data.</text>
</comment>
<dbReference type="RefSeq" id="WP_336402727.1">
    <property type="nucleotide sequence ID" value="NZ_JBAPLU010000002.1"/>
</dbReference>
<gene>
    <name evidence="1" type="ORF">TEK04_02500</name>
</gene>
<protein>
    <submittedName>
        <fullName evidence="1">2'-5' RNA ligase family protein</fullName>
    </submittedName>
</protein>